<evidence type="ECO:0000256" key="1">
    <source>
        <dbReference type="ARBA" id="ARBA00022669"/>
    </source>
</evidence>
<feature type="domain" description="Chitin-binding type-2" evidence="13">
    <location>
        <begin position="321"/>
        <end position="389"/>
    </location>
</feature>
<dbReference type="GO" id="GO:0003677">
    <property type="term" value="F:DNA binding"/>
    <property type="evidence" value="ECO:0007669"/>
    <property type="project" value="UniProtKB-UniRule"/>
</dbReference>
<keyword evidence="4 9" id="KW-0238">DNA-binding</keyword>
<dbReference type="Proteomes" id="UP000005408">
    <property type="component" value="Unassembled WGS sequence"/>
</dbReference>
<dbReference type="InterPro" id="IPR036508">
    <property type="entry name" value="Chitin-bd_dom_sf"/>
</dbReference>
<evidence type="ECO:0000256" key="6">
    <source>
        <dbReference type="ARBA" id="ARBA00023157"/>
    </source>
</evidence>
<dbReference type="Pfam" id="PF00046">
    <property type="entry name" value="Homeodomain"/>
    <property type="match status" value="1"/>
</dbReference>
<reference evidence="14" key="1">
    <citation type="submission" date="2022-08" db="UniProtKB">
        <authorList>
            <consortium name="EnsemblMetazoa"/>
        </authorList>
    </citation>
    <scope>IDENTIFICATION</scope>
    <source>
        <strain evidence="14">05x7-T-G4-1.051#20</strain>
    </source>
</reference>
<dbReference type="GO" id="GO:0005634">
    <property type="term" value="C:nucleus"/>
    <property type="evidence" value="ECO:0007669"/>
    <property type="project" value="UniProtKB-SubCell"/>
</dbReference>
<evidence type="ECO:0000256" key="10">
    <source>
        <dbReference type="RuleBase" id="RU000682"/>
    </source>
</evidence>
<dbReference type="Gene3D" id="2.170.140.10">
    <property type="entry name" value="Chitin binding domain"/>
    <property type="match status" value="3"/>
</dbReference>
<feature type="region of interest" description="Disordered" evidence="11">
    <location>
        <begin position="134"/>
        <end position="157"/>
    </location>
</feature>
<dbReference type="SMART" id="SM00389">
    <property type="entry name" value="HOX"/>
    <property type="match status" value="1"/>
</dbReference>
<keyword evidence="7" id="KW-0325">Glycoprotein</keyword>
<feature type="domain" description="Chitin-binding type-2" evidence="13">
    <location>
        <begin position="459"/>
        <end position="509"/>
    </location>
</feature>
<dbReference type="PROSITE" id="PS50940">
    <property type="entry name" value="CHIT_BIND_II"/>
    <property type="match status" value="2"/>
</dbReference>
<accession>A0A8W8M2T1</accession>
<protein>
    <recommendedName>
        <fullName evidence="16">Homeobox domain-containing protein</fullName>
    </recommendedName>
</protein>
<name>A0A8W8M2T1_MAGGI</name>
<keyword evidence="6" id="KW-1015">Disulfide bond</keyword>
<keyword evidence="8 9" id="KW-0539">Nucleus</keyword>
<dbReference type="SUPFAM" id="SSF46689">
    <property type="entry name" value="Homeodomain-like"/>
    <property type="match status" value="1"/>
</dbReference>
<dbReference type="InterPro" id="IPR051940">
    <property type="entry name" value="Chitin_bind-dev_reg"/>
</dbReference>
<evidence type="ECO:0000256" key="9">
    <source>
        <dbReference type="PROSITE-ProRule" id="PRU00108"/>
    </source>
</evidence>
<dbReference type="Pfam" id="PF01607">
    <property type="entry name" value="CBM_14"/>
    <property type="match status" value="3"/>
</dbReference>
<keyword evidence="5 9" id="KW-0371">Homeobox</keyword>
<evidence type="ECO:0000256" key="5">
    <source>
        <dbReference type="ARBA" id="ARBA00023155"/>
    </source>
</evidence>
<dbReference type="PROSITE" id="PS50071">
    <property type="entry name" value="HOMEOBOX_2"/>
    <property type="match status" value="1"/>
</dbReference>
<dbReference type="EnsemblMetazoa" id="G31062.1">
    <property type="protein sequence ID" value="G31062.1:cds"/>
    <property type="gene ID" value="G31062"/>
</dbReference>
<evidence type="ECO:0000256" key="8">
    <source>
        <dbReference type="ARBA" id="ARBA00023242"/>
    </source>
</evidence>
<dbReference type="InterPro" id="IPR017970">
    <property type="entry name" value="Homeobox_CS"/>
</dbReference>
<proteinExistence type="predicted"/>
<evidence type="ECO:0000256" key="3">
    <source>
        <dbReference type="ARBA" id="ARBA00022737"/>
    </source>
</evidence>
<keyword evidence="15" id="KW-1185">Reference proteome</keyword>
<keyword evidence="3" id="KW-0677">Repeat</keyword>
<dbReference type="GO" id="GO:0008061">
    <property type="term" value="F:chitin binding"/>
    <property type="evidence" value="ECO:0007669"/>
    <property type="project" value="UniProtKB-KW"/>
</dbReference>
<keyword evidence="2" id="KW-0732">Signal</keyword>
<dbReference type="PROSITE" id="PS00027">
    <property type="entry name" value="HOMEOBOX_1"/>
    <property type="match status" value="1"/>
</dbReference>
<dbReference type="PANTHER" id="PTHR23301">
    <property type="entry name" value="CHITIN BINDING PERITROPHIN-A"/>
    <property type="match status" value="1"/>
</dbReference>
<feature type="DNA-binding region" description="Homeobox" evidence="9">
    <location>
        <begin position="10"/>
        <end position="69"/>
    </location>
</feature>
<dbReference type="Gene3D" id="1.10.10.60">
    <property type="entry name" value="Homeodomain-like"/>
    <property type="match status" value="1"/>
</dbReference>
<evidence type="ECO:0000313" key="15">
    <source>
        <dbReference type="Proteomes" id="UP000005408"/>
    </source>
</evidence>
<sequence>MGISEPKKVPTRSRIKYRQDQLETLEESFRSHQYPDSESIENLAEKVGVSSERVAIWFQNRRAKFKRESKDAQMNWMRKQFYTENQDVTVTSENNSHLISCSPPEMHGESRLQPDRLPSKNFHYLPISLAARSDDGNSSFSSGASSSPSPPTVMMTSPSPYSIPQRQNITEYPSSYPAFYPQYISDYQQSYFRHYAPPQPLMPVNQMHLPYTSGRDLEVQRPRFSIPKIWPITAQGYRESHGHQFRYLLRPVRFVWFSLGQKLSWALNDRGTLRDTQTSTKMRFCLVIYSLLNLWKLSWEFPEERQAGLVPNCGDTWSNVGNPCQHNPDQQLYYPHPHDAAKFIQCTKDGEMYIIQCPAGKEYNPSVTQCAHPVTTTAPLPAVTNPCTQDVVAAKKIFFPYPNDPSRFMMCEGVMQVNIMTCPSPLVWDQGRESCVYTVLTGSQPSPNVVTTVATDYSRQKCPNTTLPTDEIYFPHPDASKFIQCAAGGTAYVLSCPEGTIWRESAKKCLSPFASPDLPPTL</sequence>
<dbReference type="InterPro" id="IPR001356">
    <property type="entry name" value="HD"/>
</dbReference>
<evidence type="ECO:0000313" key="14">
    <source>
        <dbReference type="EnsemblMetazoa" id="G31062.1:cds"/>
    </source>
</evidence>
<feature type="compositionally biased region" description="Low complexity" evidence="11">
    <location>
        <begin position="138"/>
        <end position="157"/>
    </location>
</feature>
<dbReference type="CDD" id="cd00086">
    <property type="entry name" value="homeodomain"/>
    <property type="match status" value="1"/>
</dbReference>
<organism evidence="14 15">
    <name type="scientific">Magallana gigas</name>
    <name type="common">Pacific oyster</name>
    <name type="synonym">Crassostrea gigas</name>
    <dbReference type="NCBI Taxonomy" id="29159"/>
    <lineage>
        <taxon>Eukaryota</taxon>
        <taxon>Metazoa</taxon>
        <taxon>Spiralia</taxon>
        <taxon>Lophotrochozoa</taxon>
        <taxon>Mollusca</taxon>
        <taxon>Bivalvia</taxon>
        <taxon>Autobranchia</taxon>
        <taxon>Pteriomorphia</taxon>
        <taxon>Ostreida</taxon>
        <taxon>Ostreoidea</taxon>
        <taxon>Ostreidae</taxon>
        <taxon>Magallana</taxon>
    </lineage>
</organism>
<dbReference type="SUPFAM" id="SSF57625">
    <property type="entry name" value="Invertebrate chitin-binding proteins"/>
    <property type="match status" value="3"/>
</dbReference>
<dbReference type="InterPro" id="IPR002557">
    <property type="entry name" value="Chitin-bd_dom"/>
</dbReference>
<evidence type="ECO:0000259" key="13">
    <source>
        <dbReference type="PROSITE" id="PS50940"/>
    </source>
</evidence>
<dbReference type="PANTHER" id="PTHR23301:SF0">
    <property type="entry name" value="CHITIN-BINDING TYPE-2 DOMAIN-CONTAINING PROTEIN-RELATED"/>
    <property type="match status" value="1"/>
</dbReference>
<evidence type="ECO:0000256" key="4">
    <source>
        <dbReference type="ARBA" id="ARBA00023125"/>
    </source>
</evidence>
<dbReference type="InterPro" id="IPR009057">
    <property type="entry name" value="Homeodomain-like_sf"/>
</dbReference>
<feature type="domain" description="Homeobox" evidence="12">
    <location>
        <begin position="8"/>
        <end position="68"/>
    </location>
</feature>
<evidence type="ECO:0000256" key="7">
    <source>
        <dbReference type="ARBA" id="ARBA00023180"/>
    </source>
</evidence>
<dbReference type="GO" id="GO:0000981">
    <property type="term" value="F:DNA-binding transcription factor activity, RNA polymerase II-specific"/>
    <property type="evidence" value="ECO:0007669"/>
    <property type="project" value="InterPro"/>
</dbReference>
<evidence type="ECO:0000259" key="12">
    <source>
        <dbReference type="PROSITE" id="PS50071"/>
    </source>
</evidence>
<dbReference type="SMART" id="SM00494">
    <property type="entry name" value="ChtBD2"/>
    <property type="match status" value="3"/>
</dbReference>
<keyword evidence="1" id="KW-0147">Chitin-binding</keyword>
<evidence type="ECO:0000256" key="2">
    <source>
        <dbReference type="ARBA" id="ARBA00022729"/>
    </source>
</evidence>
<evidence type="ECO:0008006" key="16">
    <source>
        <dbReference type="Google" id="ProtNLM"/>
    </source>
</evidence>
<dbReference type="GO" id="GO:0005576">
    <property type="term" value="C:extracellular region"/>
    <property type="evidence" value="ECO:0007669"/>
    <property type="project" value="InterPro"/>
</dbReference>
<comment type="subcellular location">
    <subcellularLocation>
        <location evidence="9 10">Nucleus</location>
    </subcellularLocation>
</comment>
<evidence type="ECO:0000256" key="11">
    <source>
        <dbReference type="SAM" id="MobiDB-lite"/>
    </source>
</evidence>
<dbReference type="AlphaFoldDB" id="A0A8W8M2T1"/>